<gene>
    <name evidence="1" type="ORF">GAYE_SCF56G6347</name>
</gene>
<comment type="caution">
    <text evidence="1">The sequence shown here is derived from an EMBL/GenBank/DDBJ whole genome shotgun (WGS) entry which is preliminary data.</text>
</comment>
<dbReference type="AlphaFoldDB" id="A0AAV9ILW4"/>
<dbReference type="EMBL" id="JANCYU010000064">
    <property type="protein sequence ID" value="KAK4528405.1"/>
    <property type="molecule type" value="Genomic_DNA"/>
</dbReference>
<protein>
    <submittedName>
        <fullName evidence="1">Uncharacterized protein</fullName>
    </submittedName>
</protein>
<accession>A0AAV9ILW4</accession>
<evidence type="ECO:0000313" key="1">
    <source>
        <dbReference type="EMBL" id="KAK4528405.1"/>
    </source>
</evidence>
<reference evidence="1 2" key="1">
    <citation type="submission" date="2022-07" db="EMBL/GenBank/DDBJ databases">
        <title>Genome-wide signatures of adaptation to extreme environments.</title>
        <authorList>
            <person name="Cho C.H."/>
            <person name="Yoon H.S."/>
        </authorList>
    </citation>
    <scope>NUCLEOTIDE SEQUENCE [LARGE SCALE GENOMIC DNA]</scope>
    <source>
        <strain evidence="1 2">108.79 E11</strain>
    </source>
</reference>
<dbReference type="Proteomes" id="UP001300502">
    <property type="component" value="Unassembled WGS sequence"/>
</dbReference>
<evidence type="ECO:0000313" key="2">
    <source>
        <dbReference type="Proteomes" id="UP001300502"/>
    </source>
</evidence>
<organism evidence="1 2">
    <name type="scientific">Galdieria yellowstonensis</name>
    <dbReference type="NCBI Taxonomy" id="3028027"/>
    <lineage>
        <taxon>Eukaryota</taxon>
        <taxon>Rhodophyta</taxon>
        <taxon>Bangiophyceae</taxon>
        <taxon>Galdieriales</taxon>
        <taxon>Galdieriaceae</taxon>
        <taxon>Galdieria</taxon>
    </lineage>
</organism>
<name>A0AAV9ILW4_9RHOD</name>
<proteinExistence type="predicted"/>
<sequence length="138" mass="15685">MSCWIQFISNYPRLDYAYVDMTDGKWMLYLIQVSVLPFSVHNRGSAQLELLFEKSGESVPLASLLSSFFGETFEVSPVYNARKKIVDFEMLGKKYGAAADHEVGALSEGVEYRYIDDATHYNGPYSCEEITHLVYALE</sequence>
<keyword evidence="2" id="KW-1185">Reference proteome</keyword>